<keyword evidence="3 8" id="KW-0812">Transmembrane</keyword>
<evidence type="ECO:0000313" key="10">
    <source>
        <dbReference type="EMBL" id="KRM86304.1"/>
    </source>
</evidence>
<keyword evidence="2" id="KW-0813">Transport</keyword>
<dbReference type="Proteomes" id="UP000051576">
    <property type="component" value="Unassembled WGS sequence"/>
</dbReference>
<dbReference type="eggNOG" id="COG0038">
    <property type="taxonomic scope" value="Bacteria"/>
</dbReference>
<dbReference type="GO" id="GO:0005886">
    <property type="term" value="C:plasma membrane"/>
    <property type="evidence" value="ECO:0007669"/>
    <property type="project" value="TreeGrafter"/>
</dbReference>
<evidence type="ECO:0000256" key="2">
    <source>
        <dbReference type="ARBA" id="ARBA00022448"/>
    </source>
</evidence>
<evidence type="ECO:0000256" key="7">
    <source>
        <dbReference type="ARBA" id="ARBA00023214"/>
    </source>
</evidence>
<feature type="transmembrane region" description="Helical" evidence="8">
    <location>
        <begin position="305"/>
        <end position="329"/>
    </location>
</feature>
<evidence type="ECO:0000259" key="9">
    <source>
        <dbReference type="PROSITE" id="PS51202"/>
    </source>
</evidence>
<dbReference type="Pfam" id="PF00654">
    <property type="entry name" value="Voltage_CLC"/>
    <property type="match status" value="1"/>
</dbReference>
<gene>
    <name evidence="10" type="ORF">FD21_GL001683</name>
</gene>
<accession>A0A0R2C4V3</accession>
<dbReference type="PRINTS" id="PR00762">
    <property type="entry name" value="CLCHANNEL"/>
</dbReference>
<feature type="transmembrane region" description="Helical" evidence="8">
    <location>
        <begin position="208"/>
        <end position="225"/>
    </location>
</feature>
<keyword evidence="5" id="KW-0406">Ion transport</keyword>
<dbReference type="GO" id="GO:0006813">
    <property type="term" value="P:potassium ion transport"/>
    <property type="evidence" value="ECO:0007669"/>
    <property type="project" value="InterPro"/>
</dbReference>
<dbReference type="Gene3D" id="1.10.3080.10">
    <property type="entry name" value="Clc chloride channel"/>
    <property type="match status" value="1"/>
</dbReference>
<evidence type="ECO:0000256" key="1">
    <source>
        <dbReference type="ARBA" id="ARBA00004141"/>
    </source>
</evidence>
<dbReference type="SUPFAM" id="SSF81340">
    <property type="entry name" value="Clc chloride channel"/>
    <property type="match status" value="1"/>
</dbReference>
<dbReference type="RefSeq" id="WP_010579568.1">
    <property type="nucleotide sequence ID" value="NZ_AHYZ01000020.1"/>
</dbReference>
<dbReference type="Pfam" id="PF02080">
    <property type="entry name" value="TrkA_C"/>
    <property type="match status" value="1"/>
</dbReference>
<evidence type="ECO:0000256" key="8">
    <source>
        <dbReference type="SAM" id="Phobius"/>
    </source>
</evidence>
<dbReference type="InterPro" id="IPR001807">
    <property type="entry name" value="ClC"/>
</dbReference>
<evidence type="ECO:0000256" key="4">
    <source>
        <dbReference type="ARBA" id="ARBA00022989"/>
    </source>
</evidence>
<dbReference type="Gene3D" id="3.30.70.1450">
    <property type="entry name" value="Regulator of K+ conductance, C-terminal domain"/>
    <property type="match status" value="1"/>
</dbReference>
<organism evidence="10 11">
    <name type="scientific">Liquorilactobacillus vini DSM 20605</name>
    <dbReference type="NCBI Taxonomy" id="1133569"/>
    <lineage>
        <taxon>Bacteria</taxon>
        <taxon>Bacillati</taxon>
        <taxon>Bacillota</taxon>
        <taxon>Bacilli</taxon>
        <taxon>Lactobacillales</taxon>
        <taxon>Lactobacillaceae</taxon>
        <taxon>Liquorilactobacillus</taxon>
    </lineage>
</organism>
<comment type="subcellular location">
    <subcellularLocation>
        <location evidence="1">Membrane</location>
        <topology evidence="1">Multi-pass membrane protein</topology>
    </subcellularLocation>
</comment>
<evidence type="ECO:0000256" key="6">
    <source>
        <dbReference type="ARBA" id="ARBA00023136"/>
    </source>
</evidence>
<evidence type="ECO:0000313" key="11">
    <source>
        <dbReference type="Proteomes" id="UP000051576"/>
    </source>
</evidence>
<name>A0A0R2C4V3_9LACO</name>
<keyword evidence="7" id="KW-0868">Chloride</keyword>
<dbReference type="STRING" id="1133569.FD21_GL001683"/>
<dbReference type="SUPFAM" id="SSF116726">
    <property type="entry name" value="TrkA C-terminal domain-like"/>
    <property type="match status" value="1"/>
</dbReference>
<dbReference type="EMBL" id="AYYX01000055">
    <property type="protein sequence ID" value="KRM86304.1"/>
    <property type="molecule type" value="Genomic_DNA"/>
</dbReference>
<dbReference type="InterPro" id="IPR014743">
    <property type="entry name" value="Cl-channel_core"/>
</dbReference>
<dbReference type="GO" id="GO:0008324">
    <property type="term" value="F:monoatomic cation transmembrane transporter activity"/>
    <property type="evidence" value="ECO:0007669"/>
    <property type="project" value="InterPro"/>
</dbReference>
<keyword evidence="11" id="KW-1185">Reference proteome</keyword>
<evidence type="ECO:0000256" key="5">
    <source>
        <dbReference type="ARBA" id="ARBA00023065"/>
    </source>
</evidence>
<feature type="transmembrane region" description="Helical" evidence="8">
    <location>
        <begin position="168"/>
        <end position="188"/>
    </location>
</feature>
<dbReference type="PROSITE" id="PS51202">
    <property type="entry name" value="RCK_C"/>
    <property type="match status" value="1"/>
</dbReference>
<protein>
    <submittedName>
        <fullName evidence="10">Chloride channel protein</fullName>
    </submittedName>
</protein>
<comment type="caution">
    <text evidence="10">The sequence shown here is derived from an EMBL/GenBank/DDBJ whole genome shotgun (WGS) entry which is preliminary data.</text>
</comment>
<dbReference type="AlphaFoldDB" id="A0A0R2C4V3"/>
<dbReference type="PANTHER" id="PTHR45711:SF6">
    <property type="entry name" value="CHLORIDE CHANNEL PROTEIN"/>
    <property type="match status" value="1"/>
</dbReference>
<dbReference type="PANTHER" id="PTHR45711">
    <property type="entry name" value="CHLORIDE CHANNEL PROTEIN"/>
    <property type="match status" value="1"/>
</dbReference>
<feature type="transmembrane region" description="Helical" evidence="8">
    <location>
        <begin position="246"/>
        <end position="266"/>
    </location>
</feature>
<feature type="transmembrane region" description="Helical" evidence="8">
    <location>
        <begin position="341"/>
        <end position="361"/>
    </location>
</feature>
<feature type="transmembrane region" description="Helical" evidence="8">
    <location>
        <begin position="272"/>
        <end position="293"/>
    </location>
</feature>
<dbReference type="InterPro" id="IPR006037">
    <property type="entry name" value="RCK_C"/>
</dbReference>
<dbReference type="InterPro" id="IPR036721">
    <property type="entry name" value="RCK_C_sf"/>
</dbReference>
<keyword evidence="6 8" id="KW-0472">Membrane</keyword>
<proteinExistence type="predicted"/>
<feature type="domain" description="RCK C-terminal" evidence="9">
    <location>
        <begin position="371"/>
        <end position="452"/>
    </location>
</feature>
<sequence length="454" mass="49176">MLVVFISFGLITWLIGWIIKPEPHVKGSGIPEVELQLADKLTLNHPWSIVWRKFTAGVLAIGSGGFLGREGPSVQLGAAIGQAYAEKMQTDRQNWRLLVAAGAASGLSAAFSAPLAGTMFVLEEVSHSFSALLWLGSLSGALMADLVTERVFGLTPVLYIRYQQSMPLKYYWVLLILELLLGVLGYLYQQTTLKSSRFYLLFSRIPNQYHTIIMLLCVLPVALWLPQIIGGGNSLIVMLPHVGWDVGMLLLVFILRFVLSAVSFGSGVPGGIFLPILTLGAVIGALVGTALHTIGLLPAVYIPNLIIFAMAGYFACISKAPFTAIILITEMAGSLAHLMPLAAVSLLAYVVVDLMGGAPIYESLAARMHLNQQLTSLTGSLDQFNFVISPVSSLTGKEVRQITWPSGAILTQITRGKKQFVAKGDTILQPKDQLTILVDNCKMGDVKDFLLKHN</sequence>
<reference evidence="10 11" key="1">
    <citation type="journal article" date="2015" name="Genome Announc.">
        <title>Expanding the biotechnology potential of lactobacilli through comparative genomics of 213 strains and associated genera.</title>
        <authorList>
            <person name="Sun Z."/>
            <person name="Harris H.M."/>
            <person name="McCann A."/>
            <person name="Guo C."/>
            <person name="Argimon S."/>
            <person name="Zhang W."/>
            <person name="Yang X."/>
            <person name="Jeffery I.B."/>
            <person name="Cooney J.C."/>
            <person name="Kagawa T.F."/>
            <person name="Liu W."/>
            <person name="Song Y."/>
            <person name="Salvetti E."/>
            <person name="Wrobel A."/>
            <person name="Rasinkangas P."/>
            <person name="Parkhill J."/>
            <person name="Rea M.C."/>
            <person name="O'Sullivan O."/>
            <person name="Ritari J."/>
            <person name="Douillard F.P."/>
            <person name="Paul Ross R."/>
            <person name="Yang R."/>
            <person name="Briner A.E."/>
            <person name="Felis G.E."/>
            <person name="de Vos W.M."/>
            <person name="Barrangou R."/>
            <person name="Klaenhammer T.R."/>
            <person name="Caufield P.W."/>
            <person name="Cui Y."/>
            <person name="Zhang H."/>
            <person name="O'Toole P.W."/>
        </authorList>
    </citation>
    <scope>NUCLEOTIDE SEQUENCE [LARGE SCALE GENOMIC DNA]</scope>
    <source>
        <strain evidence="10 11">DSM 20605</strain>
    </source>
</reference>
<dbReference type="CDD" id="cd01031">
    <property type="entry name" value="EriC"/>
    <property type="match status" value="1"/>
</dbReference>
<keyword evidence="4 8" id="KW-1133">Transmembrane helix</keyword>
<evidence type="ECO:0000256" key="3">
    <source>
        <dbReference type="ARBA" id="ARBA00022692"/>
    </source>
</evidence>
<feature type="transmembrane region" description="Helical" evidence="8">
    <location>
        <begin position="97"/>
        <end position="122"/>
    </location>
</feature>
<dbReference type="GO" id="GO:0005247">
    <property type="term" value="F:voltage-gated chloride channel activity"/>
    <property type="evidence" value="ECO:0007669"/>
    <property type="project" value="TreeGrafter"/>
</dbReference>
<dbReference type="PATRIC" id="fig|1133569.4.peg.1828"/>